<dbReference type="EMBL" id="VSWD01000012">
    <property type="protein sequence ID" value="KAK3085556.1"/>
    <property type="molecule type" value="Genomic_DNA"/>
</dbReference>
<dbReference type="AlphaFoldDB" id="A0AA88XHR1"/>
<dbReference type="Proteomes" id="UP001186944">
    <property type="component" value="Unassembled WGS sequence"/>
</dbReference>
<gene>
    <name evidence="1" type="ORF">FSP39_005267</name>
</gene>
<evidence type="ECO:0000313" key="1">
    <source>
        <dbReference type="EMBL" id="KAK3085556.1"/>
    </source>
</evidence>
<sequence length="174" mass="19980">MNGNYYEAIDMVNFIKCKLDSQVYVYAWNLIGNIPMIKELQRMSYNEFISRFIMTEVNMPANLVMDEVKSECVMDDLGIHLCGIRLPPIVFLELILFLSYTKLNEKERRDDVLKALERLVSKNEKGHIDAGDKCISWNILSTCQEICGDYIGAFQSTMNSLRGLVSANMPFSTR</sequence>
<organism evidence="1 2">
    <name type="scientific">Pinctada imbricata</name>
    <name type="common">Atlantic pearl-oyster</name>
    <name type="synonym">Pinctada martensii</name>
    <dbReference type="NCBI Taxonomy" id="66713"/>
    <lineage>
        <taxon>Eukaryota</taxon>
        <taxon>Metazoa</taxon>
        <taxon>Spiralia</taxon>
        <taxon>Lophotrochozoa</taxon>
        <taxon>Mollusca</taxon>
        <taxon>Bivalvia</taxon>
        <taxon>Autobranchia</taxon>
        <taxon>Pteriomorphia</taxon>
        <taxon>Pterioida</taxon>
        <taxon>Pterioidea</taxon>
        <taxon>Pteriidae</taxon>
        <taxon>Pinctada</taxon>
    </lineage>
</organism>
<evidence type="ECO:0000313" key="2">
    <source>
        <dbReference type="Proteomes" id="UP001186944"/>
    </source>
</evidence>
<proteinExistence type="predicted"/>
<reference evidence="1" key="1">
    <citation type="submission" date="2019-08" db="EMBL/GenBank/DDBJ databases">
        <title>The improved chromosome-level genome for the pearl oyster Pinctada fucata martensii using PacBio sequencing and Hi-C.</title>
        <authorList>
            <person name="Zheng Z."/>
        </authorList>
    </citation>
    <scope>NUCLEOTIDE SEQUENCE</scope>
    <source>
        <strain evidence="1">ZZ-2019</strain>
        <tissue evidence="1">Adductor muscle</tissue>
    </source>
</reference>
<comment type="caution">
    <text evidence="1">The sequence shown here is derived from an EMBL/GenBank/DDBJ whole genome shotgun (WGS) entry which is preliminary data.</text>
</comment>
<keyword evidence="2" id="KW-1185">Reference proteome</keyword>
<name>A0AA88XHR1_PINIB</name>
<accession>A0AA88XHR1</accession>
<protein>
    <submittedName>
        <fullName evidence="1">Uncharacterized protein</fullName>
    </submittedName>
</protein>